<dbReference type="RefSeq" id="WP_272019215.1">
    <property type="nucleotide sequence ID" value="NZ_JAQLKE010000041.1"/>
</dbReference>
<protein>
    <submittedName>
        <fullName evidence="1">Uncharacterized protein</fullName>
    </submittedName>
</protein>
<accession>A0AB35IR14</accession>
<sequence length="96" mass="10730">MSIKIDNKLSMEFNDTESQKKLMELYGNCESTFFGINEKGEDIELHISNKEISKSIISPITIKSTSLCAHIYWIGDFAISEKITITTIFLSACGSS</sequence>
<comment type="caution">
    <text evidence="1">The sequence shown here is derived from an EMBL/GenBank/DDBJ whole genome shotgun (WGS) entry which is preliminary data.</text>
</comment>
<evidence type="ECO:0000313" key="2">
    <source>
        <dbReference type="Proteomes" id="UP001211987"/>
    </source>
</evidence>
<name>A0AB35IR14_9FIRM</name>
<evidence type="ECO:0000313" key="1">
    <source>
        <dbReference type="EMBL" id="MDB7085476.1"/>
    </source>
</evidence>
<proteinExistence type="predicted"/>
<reference evidence="1" key="1">
    <citation type="submission" date="2023-01" db="EMBL/GenBank/DDBJ databases">
        <title>Human gut microbiome strain richness.</title>
        <authorList>
            <person name="Chen-Liaw A."/>
        </authorList>
    </citation>
    <scope>NUCLEOTIDE SEQUENCE</scope>
    <source>
        <strain evidence="1">1001217st2_G6_1001217B_191108</strain>
    </source>
</reference>
<dbReference type="EMBL" id="JAQLKE010000041">
    <property type="protein sequence ID" value="MDB7085476.1"/>
    <property type="molecule type" value="Genomic_DNA"/>
</dbReference>
<dbReference type="AlphaFoldDB" id="A0AB35IR14"/>
<gene>
    <name evidence="1" type="ORF">PM738_16835</name>
</gene>
<dbReference type="Proteomes" id="UP001211987">
    <property type="component" value="Unassembled WGS sequence"/>
</dbReference>
<organism evidence="1 2">
    <name type="scientific">Thomasclavelia ramosa</name>
    <dbReference type="NCBI Taxonomy" id="1547"/>
    <lineage>
        <taxon>Bacteria</taxon>
        <taxon>Bacillati</taxon>
        <taxon>Bacillota</taxon>
        <taxon>Erysipelotrichia</taxon>
        <taxon>Erysipelotrichales</taxon>
        <taxon>Coprobacillaceae</taxon>
        <taxon>Thomasclavelia</taxon>
    </lineage>
</organism>